<comment type="caution">
    <text evidence="4">The sequence shown here is derived from an EMBL/GenBank/DDBJ whole genome shotgun (WGS) entry which is preliminary data.</text>
</comment>
<dbReference type="Pfam" id="PF13589">
    <property type="entry name" value="HATPase_c_3"/>
    <property type="match status" value="1"/>
</dbReference>
<protein>
    <recommendedName>
        <fullName evidence="2">histidine kinase</fullName>
        <ecNumber evidence="2">2.7.13.3</ecNumber>
    </recommendedName>
</protein>
<dbReference type="EC" id="2.7.13.3" evidence="2"/>
<dbReference type="InterPro" id="IPR004358">
    <property type="entry name" value="Sig_transdc_His_kin-like_C"/>
</dbReference>
<dbReference type="Gene3D" id="3.30.565.10">
    <property type="entry name" value="Histidine kinase-like ATPase, C-terminal domain"/>
    <property type="match status" value="2"/>
</dbReference>
<dbReference type="AlphaFoldDB" id="A0A5C6RJN4"/>
<gene>
    <name evidence="4" type="ORF">FRY97_15505</name>
</gene>
<keyword evidence="4" id="KW-0547">Nucleotide-binding</keyword>
<dbReference type="PRINTS" id="PR00344">
    <property type="entry name" value="BCTRLSENSOR"/>
</dbReference>
<dbReference type="InterPro" id="IPR036890">
    <property type="entry name" value="HATPase_C_sf"/>
</dbReference>
<evidence type="ECO:0000256" key="1">
    <source>
        <dbReference type="ARBA" id="ARBA00000085"/>
    </source>
</evidence>
<dbReference type="InterPro" id="IPR005467">
    <property type="entry name" value="His_kinase_dom"/>
</dbReference>
<reference evidence="4 5" key="1">
    <citation type="submission" date="2019-08" db="EMBL/GenBank/DDBJ databases">
        <title>Genome of Phaeodactylibacter luteus.</title>
        <authorList>
            <person name="Bowman J.P."/>
        </authorList>
    </citation>
    <scope>NUCLEOTIDE SEQUENCE [LARGE SCALE GENOMIC DNA]</scope>
    <source>
        <strain evidence="4 5">KCTC 42180</strain>
    </source>
</reference>
<dbReference type="Proteomes" id="UP000321580">
    <property type="component" value="Unassembled WGS sequence"/>
</dbReference>
<dbReference type="Pfam" id="PF02518">
    <property type="entry name" value="HATPase_c"/>
    <property type="match status" value="1"/>
</dbReference>
<evidence type="ECO:0000313" key="4">
    <source>
        <dbReference type="EMBL" id="TXB62119.1"/>
    </source>
</evidence>
<dbReference type="EMBL" id="VOOR01000036">
    <property type="protein sequence ID" value="TXB62119.1"/>
    <property type="molecule type" value="Genomic_DNA"/>
</dbReference>
<name>A0A5C6RJN4_9BACT</name>
<sequence>MSNEKDKKEVTFSVDAGIINRLGKELVGRAETAVSELIKNAYDADAREVTLNFINTSNPGGQLTIEDDGHGMNYQQLVNGFLRIASADKIKTPTSPKYKRQRAGRKGIGRFATQRLGENLTIITQTENSLKALKLTIDWNLYKADQNLEDVTNLIEEVERMPDRDSGTTLEINGLRENWTDAQIKRAFRYVSGLLQPSYLSDTSKGNNIADQSDSKKDNYFNVQCYKTEGGDITTIADSDKMIFDSAIAEINGYVINGKAICEVKSQIFHLDDNIELDEDFSIIEDAHFRAYYYILGFDSFDKYYRSRITKPEYNKVLSYAKENSGIKLFRNGFKVAPYGEIGNDWLRIDKSNVRAEDNAHVPFNNRSFFGYVEINDPDGDRFEETSSREGLLENSAFEKLRKFVYMSLLSATRRVNAARLQKRKEDEVNREALSKKGDEDYIPLTNRIETFIKAKKSELVEKKESFESEEKYKEYKEETTSLISILTKAKAELQEAEMMRVLAGVGLTIAEFTHEVRQFIPVFRNGISLLGKREKDKESKEVIRNLRESFKRFESYVAYIDDTIMNNTSREKHPQKLNKVVNNFIKVIEADAEQSGIDISFDIYGFELYTIPMHPSEWNSLLYNLYTNAKKAIFKSGVAKGKIRIICGEENGVVYLEFMDNGTGILEENRSRIFAPFFTTFTPSYGASKKTAVVGTGLGLKIVKDIVEAYNGKIELISPEEGFKTSFRVELPKSNYKE</sequence>
<dbReference type="InterPro" id="IPR003594">
    <property type="entry name" value="HATPase_dom"/>
</dbReference>
<dbReference type="OrthoDB" id="9816482at2"/>
<organism evidence="4 5">
    <name type="scientific">Phaeodactylibacter luteus</name>
    <dbReference type="NCBI Taxonomy" id="1564516"/>
    <lineage>
        <taxon>Bacteria</taxon>
        <taxon>Pseudomonadati</taxon>
        <taxon>Bacteroidota</taxon>
        <taxon>Saprospiria</taxon>
        <taxon>Saprospirales</taxon>
        <taxon>Haliscomenobacteraceae</taxon>
        <taxon>Phaeodactylibacter</taxon>
    </lineage>
</organism>
<accession>A0A5C6RJN4</accession>
<keyword evidence="5" id="KW-1185">Reference proteome</keyword>
<proteinExistence type="predicted"/>
<evidence type="ECO:0000256" key="2">
    <source>
        <dbReference type="ARBA" id="ARBA00012438"/>
    </source>
</evidence>
<dbReference type="PANTHER" id="PTHR43065">
    <property type="entry name" value="SENSOR HISTIDINE KINASE"/>
    <property type="match status" value="1"/>
</dbReference>
<dbReference type="SMART" id="SM00387">
    <property type="entry name" value="HATPase_c"/>
    <property type="match status" value="1"/>
</dbReference>
<dbReference type="GO" id="GO:0004673">
    <property type="term" value="F:protein histidine kinase activity"/>
    <property type="evidence" value="ECO:0007669"/>
    <property type="project" value="UniProtKB-EC"/>
</dbReference>
<dbReference type="SUPFAM" id="SSF55874">
    <property type="entry name" value="ATPase domain of HSP90 chaperone/DNA topoisomerase II/histidine kinase"/>
    <property type="match status" value="2"/>
</dbReference>
<comment type="catalytic activity">
    <reaction evidence="1">
        <text>ATP + protein L-histidine = ADP + protein N-phospho-L-histidine.</text>
        <dbReference type="EC" id="2.7.13.3"/>
    </reaction>
</comment>
<evidence type="ECO:0000313" key="5">
    <source>
        <dbReference type="Proteomes" id="UP000321580"/>
    </source>
</evidence>
<dbReference type="RefSeq" id="WP_147168474.1">
    <property type="nucleotide sequence ID" value="NZ_VOOR01000036.1"/>
</dbReference>
<evidence type="ECO:0000259" key="3">
    <source>
        <dbReference type="PROSITE" id="PS50109"/>
    </source>
</evidence>
<dbReference type="PROSITE" id="PS50109">
    <property type="entry name" value="HIS_KIN"/>
    <property type="match status" value="1"/>
</dbReference>
<dbReference type="GO" id="GO:0005524">
    <property type="term" value="F:ATP binding"/>
    <property type="evidence" value="ECO:0007669"/>
    <property type="project" value="UniProtKB-KW"/>
</dbReference>
<feature type="domain" description="Histidine kinase" evidence="3">
    <location>
        <begin position="512"/>
        <end position="736"/>
    </location>
</feature>
<keyword evidence="4" id="KW-0067">ATP-binding</keyword>